<dbReference type="GO" id="GO:0005524">
    <property type="term" value="F:ATP binding"/>
    <property type="evidence" value="ECO:0007669"/>
    <property type="project" value="UniProtKB-KW"/>
</dbReference>
<dbReference type="GO" id="GO:0000723">
    <property type="term" value="P:telomere maintenance"/>
    <property type="evidence" value="ECO:0007669"/>
    <property type="project" value="InterPro"/>
</dbReference>
<evidence type="ECO:0000256" key="1">
    <source>
        <dbReference type="RuleBase" id="RU363044"/>
    </source>
</evidence>
<keyword evidence="1" id="KW-0347">Helicase</keyword>
<dbReference type="GO" id="GO:0016887">
    <property type="term" value="F:ATP hydrolysis activity"/>
    <property type="evidence" value="ECO:0007669"/>
    <property type="project" value="RHEA"/>
</dbReference>
<dbReference type="EC" id="5.6.2.3" evidence="1"/>
<dbReference type="Proteomes" id="UP000054359">
    <property type="component" value="Unassembled WGS sequence"/>
</dbReference>
<dbReference type="GO" id="GO:0006281">
    <property type="term" value="P:DNA repair"/>
    <property type="evidence" value="ECO:0007669"/>
    <property type="project" value="UniProtKB-KW"/>
</dbReference>
<sequence>MPVANWPGVKSSDALGRVYTVYVTNFECFCLRILLHRVRGPTSFKDLKIVNSLAHRTYLEACEAQGLLENDNHWNETMEEAAQCRSPDKITEIYATLISSCGHCNPRILWDKYKKDMVEDILWQMQRVHAHMTFNEPIYNEALIIIENKVLTRVGKKLQDFGMLSRSDGNYFNDEIARELDYNFTALQQQVAELVPELLSEQSHVFLQVLRKTEFRNGALFFFDAPGGTGKKLLLNLLLMSIRKDQKIAVAVTSSGIAATLLNGCCTANSVLKIAV</sequence>
<dbReference type="InterPro" id="IPR027417">
    <property type="entry name" value="P-loop_NTPase"/>
</dbReference>
<dbReference type="OMA" id="HETGHNI"/>
<keyword evidence="1" id="KW-0378">Hydrolase</keyword>
<name>A0A087U6S3_STEMI</name>
<dbReference type="GO" id="GO:0006310">
    <property type="term" value="P:DNA recombination"/>
    <property type="evidence" value="ECO:0007669"/>
    <property type="project" value="UniProtKB-KW"/>
</dbReference>
<dbReference type="STRING" id="407821.A0A087U6S3"/>
<dbReference type="InterPro" id="IPR010285">
    <property type="entry name" value="DNA_helicase_pif1-like_DEAD"/>
</dbReference>
<protein>
    <recommendedName>
        <fullName evidence="1">ATP-dependent DNA helicase</fullName>
        <ecNumber evidence="1">5.6.2.3</ecNumber>
    </recommendedName>
</protein>
<evidence type="ECO:0000313" key="4">
    <source>
        <dbReference type="Proteomes" id="UP000054359"/>
    </source>
</evidence>
<comment type="catalytic activity">
    <reaction evidence="1">
        <text>ATP + H2O = ADP + phosphate + H(+)</text>
        <dbReference type="Rhea" id="RHEA:13065"/>
        <dbReference type="ChEBI" id="CHEBI:15377"/>
        <dbReference type="ChEBI" id="CHEBI:15378"/>
        <dbReference type="ChEBI" id="CHEBI:30616"/>
        <dbReference type="ChEBI" id="CHEBI:43474"/>
        <dbReference type="ChEBI" id="CHEBI:456216"/>
        <dbReference type="EC" id="5.6.2.3"/>
    </reaction>
</comment>
<accession>A0A087U6S3</accession>
<evidence type="ECO:0000313" key="3">
    <source>
        <dbReference type="EMBL" id="KFM73062.1"/>
    </source>
</evidence>
<feature type="non-terminal residue" evidence="3">
    <location>
        <position position="276"/>
    </location>
</feature>
<organism evidence="3 4">
    <name type="scientific">Stegodyphus mimosarum</name>
    <name type="common">African social velvet spider</name>
    <dbReference type="NCBI Taxonomy" id="407821"/>
    <lineage>
        <taxon>Eukaryota</taxon>
        <taxon>Metazoa</taxon>
        <taxon>Ecdysozoa</taxon>
        <taxon>Arthropoda</taxon>
        <taxon>Chelicerata</taxon>
        <taxon>Arachnida</taxon>
        <taxon>Araneae</taxon>
        <taxon>Araneomorphae</taxon>
        <taxon>Entelegynae</taxon>
        <taxon>Eresoidea</taxon>
        <taxon>Eresidae</taxon>
        <taxon>Stegodyphus</taxon>
    </lineage>
</organism>
<dbReference type="PANTHER" id="PTHR10492">
    <property type="match status" value="1"/>
</dbReference>
<dbReference type="Gene3D" id="3.40.50.300">
    <property type="entry name" value="P-loop containing nucleotide triphosphate hydrolases"/>
    <property type="match status" value="1"/>
</dbReference>
<evidence type="ECO:0000259" key="2">
    <source>
        <dbReference type="Pfam" id="PF05970"/>
    </source>
</evidence>
<gene>
    <name evidence="3" type="ORF">X975_04048</name>
</gene>
<keyword evidence="1" id="KW-0547">Nucleotide-binding</keyword>
<comment type="cofactor">
    <cofactor evidence="1">
        <name>Mg(2+)</name>
        <dbReference type="ChEBI" id="CHEBI:18420"/>
    </cofactor>
</comment>
<dbReference type="PANTHER" id="PTHR10492:SF57">
    <property type="entry name" value="ATP-DEPENDENT DNA HELICASE"/>
    <property type="match status" value="1"/>
</dbReference>
<dbReference type="Pfam" id="PF05970">
    <property type="entry name" value="PIF1"/>
    <property type="match status" value="1"/>
</dbReference>
<proteinExistence type="inferred from homology"/>
<keyword evidence="1" id="KW-0067">ATP-binding</keyword>
<dbReference type="OrthoDB" id="6435532at2759"/>
<keyword evidence="4" id="KW-1185">Reference proteome</keyword>
<dbReference type="EMBL" id="KK118480">
    <property type="protein sequence ID" value="KFM73062.1"/>
    <property type="molecule type" value="Genomic_DNA"/>
</dbReference>
<comment type="similarity">
    <text evidence="1">Belongs to the helicase family.</text>
</comment>
<keyword evidence="1" id="KW-0233">DNA recombination</keyword>
<dbReference type="AlphaFoldDB" id="A0A087U6S3"/>
<feature type="domain" description="DNA helicase Pif1-like DEAD-box helicase" evidence="2">
    <location>
        <begin position="198"/>
        <end position="275"/>
    </location>
</feature>
<keyword evidence="1" id="KW-0227">DNA damage</keyword>
<dbReference type="GO" id="GO:0043139">
    <property type="term" value="F:5'-3' DNA helicase activity"/>
    <property type="evidence" value="ECO:0007669"/>
    <property type="project" value="UniProtKB-EC"/>
</dbReference>
<reference evidence="3 4" key="1">
    <citation type="submission" date="2013-11" db="EMBL/GenBank/DDBJ databases">
        <title>Genome sequencing of Stegodyphus mimosarum.</title>
        <authorList>
            <person name="Bechsgaard J."/>
        </authorList>
    </citation>
    <scope>NUCLEOTIDE SEQUENCE [LARGE SCALE GENOMIC DNA]</scope>
</reference>
<keyword evidence="1" id="KW-0234">DNA repair</keyword>